<dbReference type="Pfam" id="PF13332">
    <property type="entry name" value="Fil_haemagg_2"/>
    <property type="match status" value="1"/>
</dbReference>
<evidence type="ECO:0000313" key="6">
    <source>
        <dbReference type="EMBL" id="XBS69609.1"/>
    </source>
</evidence>
<evidence type="ECO:0000256" key="3">
    <source>
        <dbReference type="ARBA" id="ARBA00022913"/>
    </source>
</evidence>
<evidence type="ECO:0000256" key="4">
    <source>
        <dbReference type="ARBA" id="ARBA00023026"/>
    </source>
</evidence>
<accession>A0AAU7Q8X9</accession>
<keyword evidence="2" id="KW-0800">Toxin</keyword>
<dbReference type="InterPro" id="IPR006914">
    <property type="entry name" value="VENN_dom"/>
</dbReference>
<dbReference type="InterPro" id="IPR025157">
    <property type="entry name" value="Hemagglutinin_rpt"/>
</dbReference>
<reference evidence="6" key="1">
    <citation type="submission" date="2024-06" db="EMBL/GenBank/DDBJ databases">
        <authorList>
            <person name="Coelho C."/>
            <person name="Bento M."/>
            <person name="Garcia E."/>
            <person name="Camelo A."/>
            <person name="Brandao I."/>
            <person name="Espirito Santo C."/>
            <person name="Trovao J."/>
            <person name="Verissimo A."/>
            <person name="Costa J."/>
            <person name="Tiago I."/>
        </authorList>
    </citation>
    <scope>NUCLEOTIDE SEQUENCE</scope>
    <source>
        <strain evidence="6">KWT182</strain>
    </source>
</reference>
<gene>
    <name evidence="6" type="ORF">ABK905_25315</name>
</gene>
<proteinExistence type="predicted"/>
<dbReference type="GO" id="GO:0003824">
    <property type="term" value="F:catalytic activity"/>
    <property type="evidence" value="ECO:0007669"/>
    <property type="project" value="UniProtKB-ARBA"/>
</dbReference>
<protein>
    <submittedName>
        <fullName evidence="6">Hemagglutinin repeat-containing protein</fullName>
    </submittedName>
</protein>
<keyword evidence="3" id="KW-1266">Target cell cytoplasm</keyword>
<sequence length="821" mass="84824">MEKKGGANSGDIAIIGSQLKAGGDTALDAERDLLLSAAANTEKIEGSKKSSGGNIGVSVGVGQNTGFSVFANANSSRGSENGDSTLWHNATVDSGGKITLHSGRDTTLKGAQVNGEQITADVGRNLSLQSLQDIEHYESQQTSVSGGVSVPIGAGSGSASASASRDKVNSHFQSVKEQTGLFAGKGGYDIKVKEHTQLDGAVIASSAEQDNNMLDTGTLGWSDIHNQADFTAEHSGGSLSSGGPVGTNLMNNMAGGVLAGANSSGHAEGTTQAAVSQGRLIIRQQDNQQQDIAQLSRDTDNANGSIEPIFDKEKEQRRLQQAQLIGDIGNQTMDIIRTQGDIAGLKQAKSMHPTLTAEALRETKEYREAMMTYGTGSDLQKAAQALTGALTALAGNNLAGALASGASPYLATEIKNRGGEENVAANAMAHAALGALTAQLNNQSALAGGLGAASGELAAQVITQQLFPGKKPDQLSESEKQQISTLSQLVSGLAGGLAISDTQGVVTGAQAGKNAVENNFLNGDEARAFEKEWQACQASGGDCGAVVDKYADINRKNNEELQQVCEDSPLTCASYQKQLVDTGMDAATRPEWMPDWFGAPIRDEEIRGVVQTENAKALEHIHKSTDKWDRLGSFVAEPENVLGLAGTAKSAFTKSSTITAKATGAAMSLGASAGVQVLEGKTGDKFDYMSFFTSGLSGIAGVGKSLNSNVRLNVGGAYLSSQVTGENSQAAMMGAAAGSAVGYGMGAAITRPWEAKLVKEHFGMTASKNALKYSDSAFGPGYLFKDSKLSSIPGISGGFVGAGTSEVSNSFVQGDIRKEKE</sequence>
<dbReference type="EMBL" id="CP157947">
    <property type="protein sequence ID" value="XBS69609.1"/>
    <property type="molecule type" value="Genomic_DNA"/>
</dbReference>
<evidence type="ECO:0000256" key="1">
    <source>
        <dbReference type="ARBA" id="ARBA00004219"/>
    </source>
</evidence>
<feature type="domain" description="VENN motif-containing" evidence="5">
    <location>
        <begin position="472"/>
        <end position="522"/>
    </location>
</feature>
<evidence type="ECO:0000259" key="5">
    <source>
        <dbReference type="Pfam" id="PF04829"/>
    </source>
</evidence>
<comment type="subcellular location">
    <subcellularLocation>
        <location evidence="1">Target cell</location>
        <location evidence="1">Target cell cytoplasm</location>
    </subcellularLocation>
</comment>
<dbReference type="GO" id="GO:0090729">
    <property type="term" value="F:toxin activity"/>
    <property type="evidence" value="ECO:0007669"/>
    <property type="project" value="UniProtKB-KW"/>
</dbReference>
<evidence type="ECO:0000256" key="2">
    <source>
        <dbReference type="ARBA" id="ARBA00022656"/>
    </source>
</evidence>
<dbReference type="Gene3D" id="6.10.140.1810">
    <property type="match status" value="1"/>
</dbReference>
<dbReference type="Pfam" id="PF04829">
    <property type="entry name" value="PT-VENN"/>
    <property type="match status" value="1"/>
</dbReference>
<dbReference type="AlphaFoldDB" id="A0AAU7Q8X9"/>
<organism evidence="6">
    <name type="scientific">Acerihabitans sp. KWT182</name>
    <dbReference type="NCBI Taxonomy" id="3157919"/>
    <lineage>
        <taxon>Bacteria</taxon>
        <taxon>Pseudomonadati</taxon>
        <taxon>Pseudomonadota</taxon>
        <taxon>Gammaproteobacteria</taxon>
        <taxon>Enterobacterales</taxon>
        <taxon>Pectobacteriaceae</taxon>
        <taxon>Acerihabitans</taxon>
    </lineage>
</organism>
<keyword evidence="4" id="KW-0843">Virulence</keyword>
<name>A0AAU7Q8X9_9GAMM</name>